<evidence type="ECO:0000313" key="3">
    <source>
        <dbReference type="EMBL" id="MCD7460252.1"/>
    </source>
</evidence>
<feature type="domain" description="SANTA" evidence="2">
    <location>
        <begin position="32"/>
        <end position="123"/>
    </location>
</feature>
<comment type="caution">
    <text evidence="3">The sequence shown here is derived from an EMBL/GenBank/DDBJ whole genome shotgun (WGS) entry which is preliminary data.</text>
</comment>
<proteinExistence type="predicted"/>
<dbReference type="InterPro" id="IPR053090">
    <property type="entry name" value="Centromere_KNL-2_homolog"/>
</dbReference>
<feature type="region of interest" description="Disordered" evidence="1">
    <location>
        <begin position="245"/>
        <end position="266"/>
    </location>
</feature>
<dbReference type="PANTHER" id="PTHR35311">
    <property type="entry name" value="KINETOCHORE-ASSOCIATED PROTEIN KNL-2 HOMOLOG"/>
    <property type="match status" value="1"/>
</dbReference>
<feature type="region of interest" description="Disordered" evidence="1">
    <location>
        <begin position="1"/>
        <end position="27"/>
    </location>
</feature>
<evidence type="ECO:0000313" key="4">
    <source>
        <dbReference type="Proteomes" id="UP000823775"/>
    </source>
</evidence>
<evidence type="ECO:0000259" key="2">
    <source>
        <dbReference type="Pfam" id="PF09133"/>
    </source>
</evidence>
<feature type="region of interest" description="Disordered" evidence="1">
    <location>
        <begin position="312"/>
        <end position="336"/>
    </location>
</feature>
<feature type="compositionally biased region" description="Basic and acidic residues" evidence="1">
    <location>
        <begin position="8"/>
        <end position="17"/>
    </location>
</feature>
<dbReference type="Pfam" id="PF09133">
    <property type="entry name" value="SANTA"/>
    <property type="match status" value="1"/>
</dbReference>
<evidence type="ECO:0000256" key="1">
    <source>
        <dbReference type="SAM" id="MobiDB-lite"/>
    </source>
</evidence>
<accession>A0ABS8SN11</accession>
<keyword evidence="4" id="KW-1185">Reference proteome</keyword>
<dbReference type="PANTHER" id="PTHR35311:SF9">
    <property type="entry name" value="KINETOCHORE-ASSOCIATED PROTEIN KNL-2 HOMOLOG"/>
    <property type="match status" value="1"/>
</dbReference>
<dbReference type="EMBL" id="JACEIK010000643">
    <property type="protein sequence ID" value="MCD7460252.1"/>
    <property type="molecule type" value="Genomic_DNA"/>
</dbReference>
<name>A0ABS8SN11_DATST</name>
<sequence>MASASAQRVDEKEESYEPKSSNSSKSYFQPTVCLKDWWLTRGERDAQGRTLAVSGLTSREGQALRVFSSAPILKIYDVFNLETIDGICVVLKGFINKSRSEENGFPSEVIEQFLFGFPPQWETFNEKCLGGESKGKASASDALGFEKPSVCSEKVKDLKTLDQKDHVEATGEKIQDHNGKEDYEVEDNLMRDNQNDGEVASEVIVQKQTKRATRSSNKLISTNTSTSIAKEQTADDNRTTYFKSASASTKNAKRKLSYGSPRQGKEAVSLISPEPLSFNRSRSGRVLLPPMAFWRNQRAVYDADQRVTAVKQGDLNVDNLPRVSRSEPPKKRRHRR</sequence>
<gene>
    <name evidence="3" type="ORF">HAX54_043153</name>
</gene>
<reference evidence="3 4" key="1">
    <citation type="journal article" date="2021" name="BMC Genomics">
        <title>Datura genome reveals duplications of psychoactive alkaloid biosynthetic genes and high mutation rate following tissue culture.</title>
        <authorList>
            <person name="Rajewski A."/>
            <person name="Carter-House D."/>
            <person name="Stajich J."/>
            <person name="Litt A."/>
        </authorList>
    </citation>
    <scope>NUCLEOTIDE SEQUENCE [LARGE SCALE GENOMIC DNA]</scope>
    <source>
        <strain evidence="3">AR-01</strain>
    </source>
</reference>
<organism evidence="3 4">
    <name type="scientific">Datura stramonium</name>
    <name type="common">Jimsonweed</name>
    <name type="synonym">Common thornapple</name>
    <dbReference type="NCBI Taxonomy" id="4076"/>
    <lineage>
        <taxon>Eukaryota</taxon>
        <taxon>Viridiplantae</taxon>
        <taxon>Streptophyta</taxon>
        <taxon>Embryophyta</taxon>
        <taxon>Tracheophyta</taxon>
        <taxon>Spermatophyta</taxon>
        <taxon>Magnoliopsida</taxon>
        <taxon>eudicotyledons</taxon>
        <taxon>Gunneridae</taxon>
        <taxon>Pentapetalae</taxon>
        <taxon>asterids</taxon>
        <taxon>lamiids</taxon>
        <taxon>Solanales</taxon>
        <taxon>Solanaceae</taxon>
        <taxon>Solanoideae</taxon>
        <taxon>Datureae</taxon>
        <taxon>Datura</taxon>
    </lineage>
</organism>
<dbReference type="Proteomes" id="UP000823775">
    <property type="component" value="Unassembled WGS sequence"/>
</dbReference>
<protein>
    <recommendedName>
        <fullName evidence="2">SANTA domain-containing protein</fullName>
    </recommendedName>
</protein>
<dbReference type="InterPro" id="IPR015216">
    <property type="entry name" value="SANTA"/>
</dbReference>